<dbReference type="EMBL" id="JAGIOB010000001">
    <property type="protein sequence ID" value="MBP2415907.1"/>
    <property type="molecule type" value="Genomic_DNA"/>
</dbReference>
<evidence type="ECO:0000313" key="4">
    <source>
        <dbReference type="EMBL" id="MBP2415907.1"/>
    </source>
</evidence>
<sequence>MTLPGRPPLRRPHLASSILAPLALLVLVAAAACSAAAGPDGGAPADGAAPGSPTPSSPAPGSAGSTSSAPTSPPPSGSVRSPGVTAVRVVVGGTAFAAELDDTPTARDLAGRLPVTLRVDDLGGVEKTGRLPFALTTAGAPRGSDPDVGALGYYAPGEDLVLYHGDVGYHPGIVVLGRFTTDITAVGDLPDGTEVTVERA</sequence>
<evidence type="ECO:0000313" key="5">
    <source>
        <dbReference type="Proteomes" id="UP000758168"/>
    </source>
</evidence>
<feature type="compositionally biased region" description="Low complexity" evidence="1">
    <location>
        <begin position="36"/>
        <end position="51"/>
    </location>
</feature>
<accession>A0ABS4Z4C7</accession>
<dbReference type="InterPro" id="IPR041183">
    <property type="entry name" value="Cyclophilin-like"/>
</dbReference>
<gene>
    <name evidence="4" type="ORF">JOF54_000829</name>
</gene>
<organism evidence="4 5">
    <name type="scientific">Microlunatus capsulatus</name>
    <dbReference type="NCBI Taxonomy" id="99117"/>
    <lineage>
        <taxon>Bacteria</taxon>
        <taxon>Bacillati</taxon>
        <taxon>Actinomycetota</taxon>
        <taxon>Actinomycetes</taxon>
        <taxon>Propionibacteriales</taxon>
        <taxon>Propionibacteriaceae</taxon>
        <taxon>Microlunatus</taxon>
    </lineage>
</organism>
<feature type="region of interest" description="Disordered" evidence="1">
    <location>
        <begin position="36"/>
        <end position="82"/>
    </location>
</feature>
<dbReference type="RefSeq" id="WP_210053234.1">
    <property type="nucleotide sequence ID" value="NZ_BAAAMH010000043.1"/>
</dbReference>
<dbReference type="Gene3D" id="2.40.100.20">
    <property type="match status" value="1"/>
</dbReference>
<protein>
    <recommendedName>
        <fullName evidence="3">Cyclophilin-like domain-containing protein</fullName>
    </recommendedName>
</protein>
<evidence type="ECO:0000256" key="1">
    <source>
        <dbReference type="SAM" id="MobiDB-lite"/>
    </source>
</evidence>
<reference evidence="4 5" key="1">
    <citation type="submission" date="2021-03" db="EMBL/GenBank/DDBJ databases">
        <title>Sequencing the genomes of 1000 actinobacteria strains.</title>
        <authorList>
            <person name="Klenk H.-P."/>
        </authorList>
    </citation>
    <scope>NUCLEOTIDE SEQUENCE [LARGE SCALE GENOMIC DNA]</scope>
    <source>
        <strain evidence="4 5">DSM 12936</strain>
    </source>
</reference>
<proteinExistence type="predicted"/>
<feature type="domain" description="Cyclophilin-like" evidence="3">
    <location>
        <begin position="90"/>
        <end position="198"/>
    </location>
</feature>
<dbReference type="Pfam" id="PF18050">
    <property type="entry name" value="Cyclophil_like2"/>
    <property type="match status" value="1"/>
</dbReference>
<evidence type="ECO:0000259" key="3">
    <source>
        <dbReference type="Pfam" id="PF18050"/>
    </source>
</evidence>
<dbReference type="Proteomes" id="UP000758168">
    <property type="component" value="Unassembled WGS sequence"/>
</dbReference>
<feature type="chain" id="PRO_5047094199" description="Cyclophilin-like domain-containing protein" evidence="2">
    <location>
        <begin position="32"/>
        <end position="200"/>
    </location>
</feature>
<keyword evidence="2" id="KW-0732">Signal</keyword>
<feature type="compositionally biased region" description="Low complexity" evidence="1">
    <location>
        <begin position="59"/>
        <end position="70"/>
    </location>
</feature>
<feature type="signal peptide" evidence="2">
    <location>
        <begin position="1"/>
        <end position="31"/>
    </location>
</feature>
<name>A0ABS4Z4C7_9ACTN</name>
<keyword evidence="5" id="KW-1185">Reference proteome</keyword>
<dbReference type="SUPFAM" id="SSF50891">
    <property type="entry name" value="Cyclophilin-like"/>
    <property type="match status" value="1"/>
</dbReference>
<evidence type="ECO:0000256" key="2">
    <source>
        <dbReference type="SAM" id="SignalP"/>
    </source>
</evidence>
<comment type="caution">
    <text evidence="4">The sequence shown here is derived from an EMBL/GenBank/DDBJ whole genome shotgun (WGS) entry which is preliminary data.</text>
</comment>
<dbReference type="InterPro" id="IPR029000">
    <property type="entry name" value="Cyclophilin-like_dom_sf"/>
</dbReference>
<dbReference type="PROSITE" id="PS51257">
    <property type="entry name" value="PROKAR_LIPOPROTEIN"/>
    <property type="match status" value="1"/>
</dbReference>